<keyword evidence="1" id="KW-0812">Transmembrane</keyword>
<dbReference type="AlphaFoldDB" id="A0A9J5WKJ0"/>
<keyword evidence="3" id="KW-1185">Reference proteome</keyword>
<dbReference type="Proteomes" id="UP000824120">
    <property type="component" value="Chromosome 11"/>
</dbReference>
<sequence length="87" mass="9906">MDELFLHALHGLPPNMTLSPQPLRFRETPGHLKNFMRSFLILSVISFAIFLYHSSNHKEILPLNHCFTTTALAQSCFTPRNNLNPTG</sequence>
<keyword evidence="1" id="KW-0472">Membrane</keyword>
<proteinExistence type="predicted"/>
<comment type="caution">
    <text evidence="2">The sequence shown here is derived from an EMBL/GenBank/DDBJ whole genome shotgun (WGS) entry which is preliminary data.</text>
</comment>
<organism evidence="2 3">
    <name type="scientific">Solanum commersonii</name>
    <name type="common">Commerson's wild potato</name>
    <name type="synonym">Commerson's nightshade</name>
    <dbReference type="NCBI Taxonomy" id="4109"/>
    <lineage>
        <taxon>Eukaryota</taxon>
        <taxon>Viridiplantae</taxon>
        <taxon>Streptophyta</taxon>
        <taxon>Embryophyta</taxon>
        <taxon>Tracheophyta</taxon>
        <taxon>Spermatophyta</taxon>
        <taxon>Magnoliopsida</taxon>
        <taxon>eudicotyledons</taxon>
        <taxon>Gunneridae</taxon>
        <taxon>Pentapetalae</taxon>
        <taxon>asterids</taxon>
        <taxon>lamiids</taxon>
        <taxon>Solanales</taxon>
        <taxon>Solanaceae</taxon>
        <taxon>Solanoideae</taxon>
        <taxon>Solaneae</taxon>
        <taxon>Solanum</taxon>
    </lineage>
</organism>
<feature type="transmembrane region" description="Helical" evidence="1">
    <location>
        <begin position="35"/>
        <end position="52"/>
    </location>
</feature>
<keyword evidence="1" id="KW-1133">Transmembrane helix</keyword>
<evidence type="ECO:0000313" key="3">
    <source>
        <dbReference type="Proteomes" id="UP000824120"/>
    </source>
</evidence>
<reference evidence="2 3" key="1">
    <citation type="submission" date="2020-09" db="EMBL/GenBank/DDBJ databases">
        <title>De no assembly of potato wild relative species, Solanum commersonii.</title>
        <authorList>
            <person name="Cho K."/>
        </authorList>
    </citation>
    <scope>NUCLEOTIDE SEQUENCE [LARGE SCALE GENOMIC DNA]</scope>
    <source>
        <strain evidence="2">LZ3.2</strain>
        <tissue evidence="2">Leaf</tissue>
    </source>
</reference>
<name>A0A9J5WKJ0_SOLCO</name>
<evidence type="ECO:0000256" key="1">
    <source>
        <dbReference type="SAM" id="Phobius"/>
    </source>
</evidence>
<evidence type="ECO:0000313" key="2">
    <source>
        <dbReference type="EMBL" id="KAG5575390.1"/>
    </source>
</evidence>
<dbReference type="EMBL" id="JACXVP010000011">
    <property type="protein sequence ID" value="KAG5575390.1"/>
    <property type="molecule type" value="Genomic_DNA"/>
</dbReference>
<protein>
    <submittedName>
        <fullName evidence="2">Uncharacterized protein</fullName>
    </submittedName>
</protein>
<accession>A0A9J5WKJ0</accession>
<gene>
    <name evidence="2" type="ORF">H5410_055524</name>
</gene>